<keyword evidence="3" id="KW-1185">Reference proteome</keyword>
<feature type="region of interest" description="Disordered" evidence="1">
    <location>
        <begin position="99"/>
        <end position="119"/>
    </location>
</feature>
<proteinExistence type="predicted"/>
<dbReference type="AlphaFoldDB" id="A0AAQ3RG39"/>
<protein>
    <submittedName>
        <fullName evidence="2">Uncharacterized protein</fullName>
    </submittedName>
</protein>
<organism evidence="2 3">
    <name type="scientific">Vigna mungo</name>
    <name type="common">Black gram</name>
    <name type="synonym">Phaseolus mungo</name>
    <dbReference type="NCBI Taxonomy" id="3915"/>
    <lineage>
        <taxon>Eukaryota</taxon>
        <taxon>Viridiplantae</taxon>
        <taxon>Streptophyta</taxon>
        <taxon>Embryophyta</taxon>
        <taxon>Tracheophyta</taxon>
        <taxon>Spermatophyta</taxon>
        <taxon>Magnoliopsida</taxon>
        <taxon>eudicotyledons</taxon>
        <taxon>Gunneridae</taxon>
        <taxon>Pentapetalae</taxon>
        <taxon>rosids</taxon>
        <taxon>fabids</taxon>
        <taxon>Fabales</taxon>
        <taxon>Fabaceae</taxon>
        <taxon>Papilionoideae</taxon>
        <taxon>50 kb inversion clade</taxon>
        <taxon>NPAAA clade</taxon>
        <taxon>indigoferoid/millettioid clade</taxon>
        <taxon>Phaseoleae</taxon>
        <taxon>Vigna</taxon>
    </lineage>
</organism>
<reference evidence="2 3" key="1">
    <citation type="journal article" date="2023" name="Life. Sci Alliance">
        <title>Evolutionary insights into 3D genome organization and epigenetic landscape of Vigna mungo.</title>
        <authorList>
            <person name="Junaid A."/>
            <person name="Singh B."/>
            <person name="Bhatia S."/>
        </authorList>
    </citation>
    <scope>NUCLEOTIDE SEQUENCE [LARGE SCALE GENOMIC DNA]</scope>
    <source>
        <strain evidence="2">Urdbean</strain>
    </source>
</reference>
<gene>
    <name evidence="2" type="ORF">V8G54_033216</name>
</gene>
<evidence type="ECO:0000313" key="3">
    <source>
        <dbReference type="Proteomes" id="UP001374535"/>
    </source>
</evidence>
<evidence type="ECO:0000313" key="2">
    <source>
        <dbReference type="EMBL" id="WVY94128.1"/>
    </source>
</evidence>
<dbReference type="EMBL" id="CP144691">
    <property type="protein sequence ID" value="WVY94128.1"/>
    <property type="molecule type" value="Genomic_DNA"/>
</dbReference>
<evidence type="ECO:0000256" key="1">
    <source>
        <dbReference type="SAM" id="MobiDB-lite"/>
    </source>
</evidence>
<name>A0AAQ3RG39_VIGMU</name>
<dbReference type="Proteomes" id="UP001374535">
    <property type="component" value="Chromosome 10"/>
</dbReference>
<accession>A0AAQ3RG39</accession>
<sequence>MGGKRGCINRLIALGPVKGIMPLYFDCFLFRNLLNWSDLPDPIQRVRSRVMEGRLVVIEGQLEAVDIAMEEMKTDTRALQDSAAMRQDIQEILRMLGGRNRQQDGQQSDGSQSSVNGNGVDATKIVEEKMKGFKKDNLIGGSGWSYPCLKEAIL</sequence>